<protein>
    <recommendedName>
        <fullName evidence="2">SnoaL-like domain-containing protein</fullName>
    </recommendedName>
</protein>
<feature type="signal peptide" evidence="1">
    <location>
        <begin position="1"/>
        <end position="18"/>
    </location>
</feature>
<evidence type="ECO:0000313" key="4">
    <source>
        <dbReference type="Proteomes" id="UP000236290"/>
    </source>
</evidence>
<sequence length="170" mass="18249">MKLAQLSLTLLSLMPTYGACGILSGNETDLAVEVKSVVDLYPFAVDTPDYSLFDSIFTDDVLIDYSASGTPVTHGIAAFVKTLSDSRTAQGYTTQHHLGSQTVTFSTAVNASVSTYAIATFFGHGAREGQIWTGYQAFLDDLAFDGKQWKIYQRTLQVFGQAGNPAVVSG</sequence>
<proteinExistence type="predicted"/>
<dbReference type="OrthoDB" id="2148716at2759"/>
<evidence type="ECO:0000256" key="1">
    <source>
        <dbReference type="SAM" id="SignalP"/>
    </source>
</evidence>
<gene>
    <name evidence="3" type="ORF">THARTR1_09105</name>
</gene>
<comment type="caution">
    <text evidence="3">The sequence shown here is derived from an EMBL/GenBank/DDBJ whole genome shotgun (WGS) entry which is preliminary data.</text>
</comment>
<dbReference type="Gene3D" id="3.10.450.50">
    <property type="match status" value="1"/>
</dbReference>
<dbReference type="InterPro" id="IPR037401">
    <property type="entry name" value="SnoaL-like"/>
</dbReference>
<feature type="chain" id="PRO_5014461490" description="SnoaL-like domain-containing protein" evidence="1">
    <location>
        <begin position="19"/>
        <end position="170"/>
    </location>
</feature>
<keyword evidence="1" id="KW-0732">Signal</keyword>
<dbReference type="InterPro" id="IPR032710">
    <property type="entry name" value="NTF2-like_dom_sf"/>
</dbReference>
<dbReference type="Pfam" id="PF13577">
    <property type="entry name" value="SnoaL_4"/>
    <property type="match status" value="1"/>
</dbReference>
<organism evidence="3 4">
    <name type="scientific">Trichoderma harzianum</name>
    <name type="common">Hypocrea lixii</name>
    <dbReference type="NCBI Taxonomy" id="5544"/>
    <lineage>
        <taxon>Eukaryota</taxon>
        <taxon>Fungi</taxon>
        <taxon>Dikarya</taxon>
        <taxon>Ascomycota</taxon>
        <taxon>Pezizomycotina</taxon>
        <taxon>Sordariomycetes</taxon>
        <taxon>Hypocreomycetidae</taxon>
        <taxon>Hypocreales</taxon>
        <taxon>Hypocreaceae</taxon>
        <taxon>Trichoderma</taxon>
    </lineage>
</organism>
<accession>A0A2K0TXA3</accession>
<name>A0A2K0TXA3_TRIHA</name>
<dbReference type="EMBL" id="MTYI01000165">
    <property type="protein sequence ID" value="PNP50116.1"/>
    <property type="molecule type" value="Genomic_DNA"/>
</dbReference>
<reference evidence="3 4" key="1">
    <citation type="submission" date="2017-02" db="EMBL/GenBank/DDBJ databases">
        <title>Genomes of Trichoderma spp. with biocontrol activity.</title>
        <authorList>
            <person name="Gardiner D."/>
            <person name="Kazan K."/>
            <person name="Vos C."/>
            <person name="Harvey P."/>
        </authorList>
    </citation>
    <scope>NUCLEOTIDE SEQUENCE [LARGE SCALE GENOMIC DNA]</scope>
    <source>
        <strain evidence="3 4">Tr1</strain>
    </source>
</reference>
<feature type="domain" description="SnoaL-like" evidence="2">
    <location>
        <begin position="32"/>
        <end position="155"/>
    </location>
</feature>
<dbReference type="AlphaFoldDB" id="A0A2K0TXA3"/>
<dbReference type="Proteomes" id="UP000236290">
    <property type="component" value="Unassembled WGS sequence"/>
</dbReference>
<evidence type="ECO:0000313" key="3">
    <source>
        <dbReference type="EMBL" id="PNP50116.1"/>
    </source>
</evidence>
<evidence type="ECO:0000259" key="2">
    <source>
        <dbReference type="Pfam" id="PF13577"/>
    </source>
</evidence>
<dbReference type="SUPFAM" id="SSF54427">
    <property type="entry name" value="NTF2-like"/>
    <property type="match status" value="1"/>
</dbReference>